<protein>
    <recommendedName>
        <fullName evidence="3">Esterase</fullName>
    </recommendedName>
</protein>
<evidence type="ECO:0000313" key="2">
    <source>
        <dbReference type="Proteomes" id="UP000238442"/>
    </source>
</evidence>
<evidence type="ECO:0008006" key="3">
    <source>
        <dbReference type="Google" id="ProtNLM"/>
    </source>
</evidence>
<dbReference type="Pfam" id="PF00756">
    <property type="entry name" value="Esterase"/>
    <property type="match status" value="1"/>
</dbReference>
<dbReference type="InterPro" id="IPR029058">
    <property type="entry name" value="AB_hydrolase_fold"/>
</dbReference>
<dbReference type="SUPFAM" id="SSF53474">
    <property type="entry name" value="alpha/beta-Hydrolases"/>
    <property type="match status" value="1"/>
</dbReference>
<dbReference type="InterPro" id="IPR050583">
    <property type="entry name" value="Mycobacterial_A85_antigen"/>
</dbReference>
<dbReference type="KEGG" id="aue:C5O00_00770"/>
<dbReference type="RefSeq" id="WP_105214050.1">
    <property type="nucleotide sequence ID" value="NZ_CP027062.1"/>
</dbReference>
<reference evidence="1 2" key="1">
    <citation type="submission" date="2018-02" db="EMBL/GenBank/DDBJ databases">
        <title>Genomic analysis of the strain RR4-38 isolated from a seawater recirculating aquaculture system.</title>
        <authorList>
            <person name="Kim Y.-S."/>
            <person name="Jang Y.H."/>
            <person name="Kim K.-H."/>
        </authorList>
    </citation>
    <scope>NUCLEOTIDE SEQUENCE [LARGE SCALE GENOMIC DNA]</scope>
    <source>
        <strain evidence="1 2">RR4-38</strain>
    </source>
</reference>
<dbReference type="InterPro" id="IPR000801">
    <property type="entry name" value="Esterase-like"/>
</dbReference>
<proteinExistence type="predicted"/>
<dbReference type="EMBL" id="CP027062">
    <property type="protein sequence ID" value="AVI49772.1"/>
    <property type="molecule type" value="Genomic_DNA"/>
</dbReference>
<evidence type="ECO:0000313" key="1">
    <source>
        <dbReference type="EMBL" id="AVI49772.1"/>
    </source>
</evidence>
<accession>A0A2S0HT06</accession>
<keyword evidence="2" id="KW-1185">Reference proteome</keyword>
<sequence length="288" mass="32385">MRIFTTLLVCLLLCSCNEPEHVPHGSVLTKSLKSVILNREIGYNMYLPASFNEEQPLLDIIYLLHGHGGDHHDWFEEEEGNVAHLLDSLIADGAIPPMAAVSINAGNSWYVDSKEKMERFYLDEFLPHFEKSVGYKHKLGNRNMAGNSAGGYGALRFSLHRSELFNSVILLSPAAYEPLPPAISSSRKVEAFAFNGKFSDSLWRSYSYTKRIDELLLANKRPQFHISVGDDDNYNIVPVVTSLQQLFLKNGVSCELRVTNGGHDWQTWRKNFSEALAEVYKSKTASAN</sequence>
<gene>
    <name evidence="1" type="ORF">C5O00_00770</name>
</gene>
<organism evidence="1 2">
    <name type="scientific">Pukyongia salina</name>
    <dbReference type="NCBI Taxonomy" id="2094025"/>
    <lineage>
        <taxon>Bacteria</taxon>
        <taxon>Pseudomonadati</taxon>
        <taxon>Bacteroidota</taxon>
        <taxon>Flavobacteriia</taxon>
        <taxon>Flavobacteriales</taxon>
        <taxon>Flavobacteriaceae</taxon>
        <taxon>Pukyongia</taxon>
    </lineage>
</organism>
<dbReference type="OrthoDB" id="9803578at2"/>
<dbReference type="PANTHER" id="PTHR48098:SF1">
    <property type="entry name" value="DIACYLGLYCEROL ACYLTRANSFERASE_MYCOLYLTRANSFERASE AG85A"/>
    <property type="match status" value="1"/>
</dbReference>
<name>A0A2S0HT06_9FLAO</name>
<dbReference type="Gene3D" id="3.40.50.1820">
    <property type="entry name" value="alpha/beta hydrolase"/>
    <property type="match status" value="1"/>
</dbReference>
<dbReference type="PANTHER" id="PTHR48098">
    <property type="entry name" value="ENTEROCHELIN ESTERASE-RELATED"/>
    <property type="match status" value="1"/>
</dbReference>
<dbReference type="GO" id="GO:0016747">
    <property type="term" value="F:acyltransferase activity, transferring groups other than amino-acyl groups"/>
    <property type="evidence" value="ECO:0007669"/>
    <property type="project" value="TreeGrafter"/>
</dbReference>
<dbReference type="AlphaFoldDB" id="A0A2S0HT06"/>
<dbReference type="PROSITE" id="PS51257">
    <property type="entry name" value="PROKAR_LIPOPROTEIN"/>
    <property type="match status" value="1"/>
</dbReference>
<dbReference type="Proteomes" id="UP000238442">
    <property type="component" value="Chromosome"/>
</dbReference>